<gene>
    <name evidence="2" type="ORF">PPENT_87.1.T0030025</name>
</gene>
<evidence type="ECO:0000256" key="1">
    <source>
        <dbReference type="SAM" id="MobiDB-lite"/>
    </source>
</evidence>
<dbReference type="Proteomes" id="UP000689195">
    <property type="component" value="Unassembled WGS sequence"/>
</dbReference>
<keyword evidence="3" id="KW-1185">Reference proteome</keyword>
<organism evidence="2 3">
    <name type="scientific">Paramecium pentaurelia</name>
    <dbReference type="NCBI Taxonomy" id="43138"/>
    <lineage>
        <taxon>Eukaryota</taxon>
        <taxon>Sar</taxon>
        <taxon>Alveolata</taxon>
        <taxon>Ciliophora</taxon>
        <taxon>Intramacronucleata</taxon>
        <taxon>Oligohymenophorea</taxon>
        <taxon>Peniculida</taxon>
        <taxon>Parameciidae</taxon>
        <taxon>Paramecium</taxon>
    </lineage>
</organism>
<comment type="caution">
    <text evidence="2">The sequence shown here is derived from an EMBL/GenBank/DDBJ whole genome shotgun (WGS) entry which is preliminary data.</text>
</comment>
<protein>
    <submittedName>
        <fullName evidence="2">Uncharacterized protein</fullName>
    </submittedName>
</protein>
<reference evidence="2" key="1">
    <citation type="submission" date="2021-01" db="EMBL/GenBank/DDBJ databases">
        <authorList>
            <consortium name="Genoscope - CEA"/>
            <person name="William W."/>
        </authorList>
    </citation>
    <scope>NUCLEOTIDE SEQUENCE</scope>
</reference>
<feature type="region of interest" description="Disordered" evidence="1">
    <location>
        <begin position="1"/>
        <end position="26"/>
    </location>
</feature>
<feature type="compositionally biased region" description="Polar residues" evidence="1">
    <location>
        <begin position="1"/>
        <end position="10"/>
    </location>
</feature>
<dbReference type="InterPro" id="IPR021258">
    <property type="entry name" value="Epiplasmin"/>
</dbReference>
<evidence type="ECO:0000313" key="3">
    <source>
        <dbReference type="Proteomes" id="UP000689195"/>
    </source>
</evidence>
<evidence type="ECO:0000313" key="2">
    <source>
        <dbReference type="EMBL" id="CAD8133886.1"/>
    </source>
</evidence>
<dbReference type="AlphaFoldDB" id="A0A8S1S124"/>
<proteinExistence type="predicted"/>
<accession>A0A8S1S124</accession>
<dbReference type="OrthoDB" id="307336at2759"/>
<sequence>MNNPRPSQLPAQKATPSQLPPTSQQQVPETYLAQPNWVPASSQIQPGILGQPMPLQQTGLIQNPQYLQQPMYGQQQLIQSSGPVVTQGNAIKGESRIEYIPYTKEVTEYVTQEVVEYVPRERKITDYYAVEYVTEHIPQVIQEKYIEYVPVETIKERTEYQAVTKQSVVQAPIDYQQIQTTQQYQVAAPIQYAQTYTQPIQYTQTTAQPIQYTQTTTAQPIQYAQTTTQPIQYAQTTTQPIQYAQKTAQFVPTTQSQYVTVPVTNSQFVPQSYSTAAYGAPVTTYGQVTQNSAYLPSTGYVQPGVGQVTTTTQQYSTGWQQVYPASTGNVQTQLPQQQVGQLQKPGQSPKYA</sequence>
<dbReference type="Pfam" id="PF10992">
    <property type="entry name" value="Epiplasmin"/>
    <property type="match status" value="1"/>
</dbReference>
<feature type="compositionally biased region" description="Low complexity" evidence="1">
    <location>
        <begin position="15"/>
        <end position="26"/>
    </location>
</feature>
<name>A0A8S1S124_9CILI</name>
<dbReference type="EMBL" id="CAJJDO010000003">
    <property type="protein sequence ID" value="CAD8133886.1"/>
    <property type="molecule type" value="Genomic_DNA"/>
</dbReference>